<proteinExistence type="predicted"/>
<evidence type="ECO:0000313" key="1">
    <source>
        <dbReference type="EMBL" id="EIG30436.1"/>
    </source>
</evidence>
<comment type="caution">
    <text evidence="1">The sequence shown here is derived from an EMBL/GenBank/DDBJ whole genome shotgun (WGS) entry which is preliminary data.</text>
</comment>
<name>I2NX75_NEISI</name>
<gene>
    <name evidence="1" type="ORF">HMPREF1051_1267</name>
</gene>
<protein>
    <submittedName>
        <fullName evidence="1">Uncharacterized protein</fullName>
    </submittedName>
</protein>
<accession>I2NX75</accession>
<dbReference type="EMBL" id="AJMT01000007">
    <property type="protein sequence ID" value="EIG30436.1"/>
    <property type="molecule type" value="Genomic_DNA"/>
</dbReference>
<reference evidence="1 2" key="1">
    <citation type="submission" date="2012-04" db="EMBL/GenBank/DDBJ databases">
        <authorList>
            <person name="Harkins D.M."/>
            <person name="Madupu R."/>
            <person name="Durkin A.S."/>
            <person name="Torralba M."/>
            <person name="Methe B."/>
            <person name="Sutton G.G."/>
            <person name="Nelson K.E."/>
        </authorList>
    </citation>
    <scope>NUCLEOTIDE SEQUENCE [LARGE SCALE GENOMIC DNA]</scope>
    <source>
        <strain evidence="1 2">VK64</strain>
    </source>
</reference>
<sequence length="74" mass="8031">MLKLTNNARNIVSQNQPPSGGCVLKPSLCVVPLLLIPPAAFRRLCVETFDFLGGHACLLAPAAFRRLCVETRPN</sequence>
<dbReference type="AlphaFoldDB" id="I2NX75"/>
<evidence type="ECO:0000313" key="2">
    <source>
        <dbReference type="Proteomes" id="UP000004473"/>
    </source>
</evidence>
<organism evidence="1 2">
    <name type="scientific">Neisseria sicca VK64</name>
    <dbReference type="NCBI Taxonomy" id="1095748"/>
    <lineage>
        <taxon>Bacteria</taxon>
        <taxon>Pseudomonadati</taxon>
        <taxon>Pseudomonadota</taxon>
        <taxon>Betaproteobacteria</taxon>
        <taxon>Neisseriales</taxon>
        <taxon>Neisseriaceae</taxon>
        <taxon>Neisseria</taxon>
    </lineage>
</organism>
<dbReference type="Proteomes" id="UP000004473">
    <property type="component" value="Unassembled WGS sequence"/>
</dbReference>